<dbReference type="InterPro" id="IPR052523">
    <property type="entry name" value="Trichothecene_AcTrans"/>
</dbReference>
<dbReference type="SUPFAM" id="SSF55729">
    <property type="entry name" value="Acyl-CoA N-acyltransferases (Nat)"/>
    <property type="match status" value="1"/>
</dbReference>
<feature type="domain" description="N-acetyltransferase" evidence="1">
    <location>
        <begin position="106"/>
        <end position="237"/>
    </location>
</feature>
<reference evidence="2 3" key="1">
    <citation type="submission" date="2019-04" db="EMBL/GenBank/DDBJ databases">
        <title>Friends and foes A comparative genomics studyof 23 Aspergillus species from section Flavi.</title>
        <authorList>
            <consortium name="DOE Joint Genome Institute"/>
            <person name="Kjaerbolling I."/>
            <person name="Vesth T."/>
            <person name="Frisvad J.C."/>
            <person name="Nybo J.L."/>
            <person name="Theobald S."/>
            <person name="Kildgaard S."/>
            <person name="Isbrandt T."/>
            <person name="Kuo A."/>
            <person name="Sato A."/>
            <person name="Lyhne E.K."/>
            <person name="Kogle M.E."/>
            <person name="Wiebenga A."/>
            <person name="Kun R.S."/>
            <person name="Lubbers R.J."/>
            <person name="Makela M.R."/>
            <person name="Barry K."/>
            <person name="Chovatia M."/>
            <person name="Clum A."/>
            <person name="Daum C."/>
            <person name="Haridas S."/>
            <person name="He G."/>
            <person name="LaButti K."/>
            <person name="Lipzen A."/>
            <person name="Mondo S."/>
            <person name="Riley R."/>
            <person name="Salamov A."/>
            <person name="Simmons B.A."/>
            <person name="Magnuson J.K."/>
            <person name="Henrissat B."/>
            <person name="Mortensen U.H."/>
            <person name="Larsen T.O."/>
            <person name="Devries R.P."/>
            <person name="Grigoriev I.V."/>
            <person name="Machida M."/>
            <person name="Baker S.E."/>
            <person name="Andersen M.R."/>
        </authorList>
    </citation>
    <scope>NUCLEOTIDE SEQUENCE [LARGE SCALE GENOMIC DNA]</scope>
    <source>
        <strain evidence="2 3">IBT 29228</strain>
    </source>
</reference>
<dbReference type="Pfam" id="PF13508">
    <property type="entry name" value="Acetyltransf_7"/>
    <property type="match status" value="1"/>
</dbReference>
<keyword evidence="2" id="KW-0012">Acyltransferase</keyword>
<dbReference type="InterPro" id="IPR016181">
    <property type="entry name" value="Acyl_CoA_acyltransferase"/>
</dbReference>
<protein>
    <submittedName>
        <fullName evidence="2">Acyl-CoA N-acyltransferase</fullName>
    </submittedName>
</protein>
<dbReference type="PANTHER" id="PTHR42791">
    <property type="entry name" value="GNAT FAMILY ACETYLTRANSFERASE"/>
    <property type="match status" value="1"/>
</dbReference>
<dbReference type="OrthoDB" id="410198at2759"/>
<dbReference type="Gene3D" id="3.40.630.30">
    <property type="match status" value="1"/>
</dbReference>
<dbReference type="AlphaFoldDB" id="A0A5N7ATL3"/>
<evidence type="ECO:0000313" key="2">
    <source>
        <dbReference type="EMBL" id="KAE8372130.1"/>
    </source>
</evidence>
<gene>
    <name evidence="2" type="ORF">BDV26DRAFT_302222</name>
</gene>
<dbReference type="PROSITE" id="PS51186">
    <property type="entry name" value="GNAT"/>
    <property type="match status" value="1"/>
</dbReference>
<name>A0A5N7ATL3_9EURO</name>
<evidence type="ECO:0000313" key="3">
    <source>
        <dbReference type="Proteomes" id="UP000326198"/>
    </source>
</evidence>
<evidence type="ECO:0000259" key="1">
    <source>
        <dbReference type="PROSITE" id="PS51186"/>
    </source>
</evidence>
<keyword evidence="2" id="KW-0808">Transferase</keyword>
<dbReference type="CDD" id="cd04301">
    <property type="entry name" value="NAT_SF"/>
    <property type="match status" value="1"/>
</dbReference>
<organism evidence="2 3">
    <name type="scientific">Aspergillus bertholletiae</name>
    <dbReference type="NCBI Taxonomy" id="1226010"/>
    <lineage>
        <taxon>Eukaryota</taxon>
        <taxon>Fungi</taxon>
        <taxon>Dikarya</taxon>
        <taxon>Ascomycota</taxon>
        <taxon>Pezizomycotina</taxon>
        <taxon>Eurotiomycetes</taxon>
        <taxon>Eurotiomycetidae</taxon>
        <taxon>Eurotiales</taxon>
        <taxon>Aspergillaceae</taxon>
        <taxon>Aspergillus</taxon>
        <taxon>Aspergillus subgen. Circumdati</taxon>
    </lineage>
</organism>
<accession>A0A5N7ATL3</accession>
<sequence length="241" mass="27452">MTDTIQIRRMQPPDITYMAGLASTAYFHTPLSQFLSPHRHTYPDDFRRGFVQRIRARYYNPRCVGFVAVEASNPAVPVGYAMFSRLGNDTAARKLVAAQSSIWNTLQRWYVTVSIWVENLLWPDRSMDRAACRTFENATEADSMRFWDSEDMKKLYGERWHAQSVVVSGDFRRRGIGKKLMGEVLQRAQAEGVVVGLEASEDGGKLYRSLGFELRGQFSLVLEEYGASGVMMWRPTGDVKS</sequence>
<dbReference type="Proteomes" id="UP000326198">
    <property type="component" value="Unassembled WGS sequence"/>
</dbReference>
<proteinExistence type="predicted"/>
<dbReference type="InterPro" id="IPR000182">
    <property type="entry name" value="GNAT_dom"/>
</dbReference>
<dbReference type="PANTHER" id="PTHR42791:SF16">
    <property type="entry name" value="N-ACETYLTRANSFERASE DOMAIN-CONTAINING PROTEIN"/>
    <property type="match status" value="1"/>
</dbReference>
<dbReference type="EMBL" id="ML736375">
    <property type="protein sequence ID" value="KAE8372130.1"/>
    <property type="molecule type" value="Genomic_DNA"/>
</dbReference>
<keyword evidence="3" id="KW-1185">Reference proteome</keyword>
<dbReference type="GO" id="GO:0016747">
    <property type="term" value="F:acyltransferase activity, transferring groups other than amino-acyl groups"/>
    <property type="evidence" value="ECO:0007669"/>
    <property type="project" value="InterPro"/>
</dbReference>